<keyword evidence="2" id="KW-1185">Reference proteome</keyword>
<protein>
    <submittedName>
        <fullName evidence="1">Uncharacterized protein</fullName>
    </submittedName>
</protein>
<accession>A0ABR5Q560</accession>
<name>A0ABR5Q560_9LACO</name>
<sequence>MKRVNMKQDNNTELPAIPANVFDQMMQAANQYVNFADDEQRYTWLTAVGDVLMAAEANDKERFWMLAQSYEPFIKYKDDGELPF</sequence>
<proteinExistence type="predicted"/>
<organism evidence="1 2">
    <name type="scientific">Paucilactobacillus hokkaidonensis</name>
    <dbReference type="NCBI Taxonomy" id="1193095"/>
    <lineage>
        <taxon>Bacteria</taxon>
        <taxon>Bacillati</taxon>
        <taxon>Bacillota</taxon>
        <taxon>Bacilli</taxon>
        <taxon>Lactobacillales</taxon>
        <taxon>Lactobacillaceae</taxon>
        <taxon>Paucilactobacillus</taxon>
    </lineage>
</organism>
<comment type="caution">
    <text evidence="1">The sequence shown here is derived from an EMBL/GenBank/DDBJ whole genome shotgun (WGS) entry which is preliminary data.</text>
</comment>
<evidence type="ECO:0000313" key="1">
    <source>
        <dbReference type="EMBL" id="KRO09872.1"/>
    </source>
</evidence>
<evidence type="ECO:0000313" key="2">
    <source>
        <dbReference type="Proteomes" id="UP000051884"/>
    </source>
</evidence>
<reference evidence="1 2" key="1">
    <citation type="journal article" date="2015" name="Genome Announc.">
        <title>Expanding the biotechnology potential of lactobacilli through comparative genomics of 213 strains and associated genera.</title>
        <authorList>
            <person name="Sun Z."/>
            <person name="Harris H.M."/>
            <person name="McCann A."/>
            <person name="Guo C."/>
            <person name="Argimon S."/>
            <person name="Zhang W."/>
            <person name="Yang X."/>
            <person name="Jeffery I.B."/>
            <person name="Cooney J.C."/>
            <person name="Kagawa T.F."/>
            <person name="Liu W."/>
            <person name="Song Y."/>
            <person name="Salvetti E."/>
            <person name="Wrobel A."/>
            <person name="Rasinkangas P."/>
            <person name="Parkhill J."/>
            <person name="Rea M.C."/>
            <person name="O'Sullivan O."/>
            <person name="Ritari J."/>
            <person name="Douillard F.P."/>
            <person name="Paul Ross R."/>
            <person name="Yang R."/>
            <person name="Briner A.E."/>
            <person name="Felis G.E."/>
            <person name="de Vos W.M."/>
            <person name="Barrangou R."/>
            <person name="Klaenhammer T.R."/>
            <person name="Caufield P.W."/>
            <person name="Cui Y."/>
            <person name="Zhang H."/>
            <person name="O'Toole P.W."/>
        </authorList>
    </citation>
    <scope>NUCLEOTIDE SEQUENCE [LARGE SCALE GENOMIC DNA]</scope>
    <source>
        <strain evidence="1 2">DSM 26202</strain>
    </source>
</reference>
<dbReference type="EMBL" id="JQCH01000011">
    <property type="protein sequence ID" value="KRO09872.1"/>
    <property type="molecule type" value="Genomic_DNA"/>
</dbReference>
<gene>
    <name evidence="1" type="ORF">IV59_GL000340</name>
</gene>
<dbReference type="Proteomes" id="UP000051884">
    <property type="component" value="Unassembled WGS sequence"/>
</dbReference>